<dbReference type="Proteomes" id="UP000621856">
    <property type="component" value="Unassembled WGS sequence"/>
</dbReference>
<sequence>MGHIGNINSKAMIMARHATRLRAGAAPSSRHGAGGAPFDMALFTDERAGDPASILEALPRLPGIRLAVIFRHYGAPDREAPGRKLARSCRMKGVVLLVAGDPALALRLRADGMHVPQWQAKTIRGLKKVHPHWIISTSCHDWPSLANAATNAADCAFVSPVFATSSHRGARPLGPLRAHALAAQAELPCLALGGINPQTAGKIKPGIFAGFGAIDGLSRTRT</sequence>
<comment type="caution">
    <text evidence="4">The sequence shown here is derived from an EMBL/GenBank/DDBJ whole genome shotgun (WGS) entry which is preliminary data.</text>
</comment>
<dbReference type="GO" id="GO:0005737">
    <property type="term" value="C:cytoplasm"/>
    <property type="evidence" value="ECO:0007669"/>
    <property type="project" value="TreeGrafter"/>
</dbReference>
<protein>
    <recommendedName>
        <fullName evidence="3">Thiamine phosphate synthase/TenI domain-containing protein</fullName>
    </recommendedName>
</protein>
<name>A0A8J3A275_9PROT</name>
<dbReference type="EMBL" id="BMGZ01000002">
    <property type="protein sequence ID" value="GGH97544.1"/>
    <property type="molecule type" value="Genomic_DNA"/>
</dbReference>
<dbReference type="SUPFAM" id="SSF51391">
    <property type="entry name" value="Thiamin phosphate synthase"/>
    <property type="match status" value="1"/>
</dbReference>
<dbReference type="AlphaFoldDB" id="A0A8J3A275"/>
<gene>
    <name evidence="4" type="ORF">GCM10011355_19030</name>
</gene>
<dbReference type="PANTHER" id="PTHR20857">
    <property type="entry name" value="THIAMINE-PHOSPHATE PYROPHOSPHORYLASE"/>
    <property type="match status" value="1"/>
</dbReference>
<dbReference type="PANTHER" id="PTHR20857:SF23">
    <property type="entry name" value="THIAMINE BIOSYNTHETIC BIFUNCTIONAL ENZYME"/>
    <property type="match status" value="1"/>
</dbReference>
<dbReference type="Gene3D" id="3.20.20.70">
    <property type="entry name" value="Aldolase class I"/>
    <property type="match status" value="1"/>
</dbReference>
<accession>A0A8J3A275</accession>
<dbReference type="GO" id="GO:0009228">
    <property type="term" value="P:thiamine biosynthetic process"/>
    <property type="evidence" value="ECO:0007669"/>
    <property type="project" value="UniProtKB-KW"/>
</dbReference>
<reference evidence="4" key="1">
    <citation type="journal article" date="2014" name="Int. J. Syst. Evol. Microbiol.">
        <title>Complete genome sequence of Corynebacterium casei LMG S-19264T (=DSM 44701T), isolated from a smear-ripened cheese.</title>
        <authorList>
            <consortium name="US DOE Joint Genome Institute (JGI-PGF)"/>
            <person name="Walter F."/>
            <person name="Albersmeier A."/>
            <person name="Kalinowski J."/>
            <person name="Ruckert C."/>
        </authorList>
    </citation>
    <scope>NUCLEOTIDE SEQUENCE</scope>
    <source>
        <strain evidence="4">CGMCC 1.14984</strain>
    </source>
</reference>
<evidence type="ECO:0000313" key="5">
    <source>
        <dbReference type="Proteomes" id="UP000621856"/>
    </source>
</evidence>
<dbReference type="CDD" id="cd00564">
    <property type="entry name" value="TMP_TenI"/>
    <property type="match status" value="1"/>
</dbReference>
<evidence type="ECO:0000313" key="4">
    <source>
        <dbReference type="EMBL" id="GGH97544.1"/>
    </source>
</evidence>
<evidence type="ECO:0000259" key="3">
    <source>
        <dbReference type="Pfam" id="PF02581"/>
    </source>
</evidence>
<comment type="pathway">
    <text evidence="1">Cofactor biosynthesis; thiamine diphosphate biosynthesis.</text>
</comment>
<dbReference type="Pfam" id="PF02581">
    <property type="entry name" value="TMP-TENI"/>
    <property type="match status" value="1"/>
</dbReference>
<organism evidence="4 5">
    <name type="scientific">Aquisalinus luteolus</name>
    <dbReference type="NCBI Taxonomy" id="1566827"/>
    <lineage>
        <taxon>Bacteria</taxon>
        <taxon>Pseudomonadati</taxon>
        <taxon>Pseudomonadota</taxon>
        <taxon>Alphaproteobacteria</taxon>
        <taxon>Parvularculales</taxon>
        <taxon>Parvularculaceae</taxon>
        <taxon>Aquisalinus</taxon>
    </lineage>
</organism>
<keyword evidence="2" id="KW-0784">Thiamine biosynthesis</keyword>
<dbReference type="InterPro" id="IPR013785">
    <property type="entry name" value="Aldolase_TIM"/>
</dbReference>
<proteinExistence type="predicted"/>
<dbReference type="InterPro" id="IPR022998">
    <property type="entry name" value="ThiamineP_synth_TenI"/>
</dbReference>
<reference evidence="4" key="2">
    <citation type="submission" date="2020-09" db="EMBL/GenBank/DDBJ databases">
        <authorList>
            <person name="Sun Q."/>
            <person name="Zhou Y."/>
        </authorList>
    </citation>
    <scope>NUCLEOTIDE SEQUENCE</scope>
    <source>
        <strain evidence="4">CGMCC 1.14984</strain>
    </source>
</reference>
<dbReference type="InterPro" id="IPR036206">
    <property type="entry name" value="ThiamineP_synth_sf"/>
</dbReference>
<evidence type="ECO:0000256" key="2">
    <source>
        <dbReference type="ARBA" id="ARBA00022977"/>
    </source>
</evidence>
<dbReference type="GO" id="GO:0004789">
    <property type="term" value="F:thiamine-phosphate diphosphorylase activity"/>
    <property type="evidence" value="ECO:0007669"/>
    <property type="project" value="TreeGrafter"/>
</dbReference>
<feature type="domain" description="Thiamine phosphate synthase/TenI" evidence="3">
    <location>
        <begin position="67"/>
        <end position="203"/>
    </location>
</feature>
<evidence type="ECO:0000256" key="1">
    <source>
        <dbReference type="ARBA" id="ARBA00004948"/>
    </source>
</evidence>